<dbReference type="Gene3D" id="3.10.310.70">
    <property type="match status" value="1"/>
</dbReference>
<dbReference type="InterPro" id="IPR032466">
    <property type="entry name" value="Metal_Hydrolase"/>
</dbReference>
<reference evidence="3 4" key="1">
    <citation type="submission" date="2022-10" db="EMBL/GenBank/DDBJ databases">
        <title>Chitinophaga nivalis PC15 sp. nov., isolated from Pyeongchang county, South Korea.</title>
        <authorList>
            <person name="Trinh H.N."/>
        </authorList>
    </citation>
    <scope>NUCLEOTIDE SEQUENCE [LARGE SCALE GENOMIC DNA]</scope>
    <source>
        <strain evidence="3 4">PC14</strain>
    </source>
</reference>
<dbReference type="SUPFAM" id="SSF51556">
    <property type="entry name" value="Metallo-dependent hydrolases"/>
    <property type="match status" value="1"/>
</dbReference>
<feature type="chain" id="PRO_5046821578" evidence="1">
    <location>
        <begin position="26"/>
        <end position="571"/>
    </location>
</feature>
<keyword evidence="1" id="KW-0732">Signal</keyword>
<dbReference type="PANTHER" id="PTHR22642:SF2">
    <property type="entry name" value="PROTEIN LONG AFTER FAR-RED 3"/>
    <property type="match status" value="1"/>
</dbReference>
<name>A0ABT3ING4_9BACT</name>
<dbReference type="InterPro" id="IPR033932">
    <property type="entry name" value="YtcJ-like"/>
</dbReference>
<dbReference type="InterPro" id="IPR013108">
    <property type="entry name" value="Amidohydro_3"/>
</dbReference>
<dbReference type="RefSeq" id="WP_264731962.1">
    <property type="nucleotide sequence ID" value="NZ_JAPDNR010000001.1"/>
</dbReference>
<dbReference type="CDD" id="cd01300">
    <property type="entry name" value="YtcJ_like"/>
    <property type="match status" value="1"/>
</dbReference>
<evidence type="ECO:0000313" key="4">
    <source>
        <dbReference type="Proteomes" id="UP001207742"/>
    </source>
</evidence>
<gene>
    <name evidence="3" type="ORF">OL497_16385</name>
</gene>
<dbReference type="SUPFAM" id="SSF51338">
    <property type="entry name" value="Composite domain of metallo-dependent hydrolases"/>
    <property type="match status" value="1"/>
</dbReference>
<dbReference type="EMBL" id="JAPDNS010000002">
    <property type="protein sequence ID" value="MCW3485489.1"/>
    <property type="molecule type" value="Genomic_DNA"/>
</dbReference>
<dbReference type="InterPro" id="IPR011059">
    <property type="entry name" value="Metal-dep_hydrolase_composite"/>
</dbReference>
<evidence type="ECO:0000313" key="3">
    <source>
        <dbReference type="EMBL" id="MCW3485489.1"/>
    </source>
</evidence>
<proteinExistence type="predicted"/>
<keyword evidence="4" id="KW-1185">Reference proteome</keyword>
<organism evidence="3 4">
    <name type="scientific">Chitinophaga nivalis</name>
    <dbReference type="NCBI Taxonomy" id="2991709"/>
    <lineage>
        <taxon>Bacteria</taxon>
        <taxon>Pseudomonadati</taxon>
        <taxon>Bacteroidota</taxon>
        <taxon>Chitinophagia</taxon>
        <taxon>Chitinophagales</taxon>
        <taxon>Chitinophagaceae</taxon>
        <taxon>Chitinophaga</taxon>
    </lineage>
</organism>
<evidence type="ECO:0000256" key="1">
    <source>
        <dbReference type="SAM" id="SignalP"/>
    </source>
</evidence>
<dbReference type="Pfam" id="PF07969">
    <property type="entry name" value="Amidohydro_3"/>
    <property type="match status" value="1"/>
</dbReference>
<accession>A0ABT3ING4</accession>
<evidence type="ECO:0000259" key="2">
    <source>
        <dbReference type="Pfam" id="PF07969"/>
    </source>
</evidence>
<dbReference type="PANTHER" id="PTHR22642">
    <property type="entry name" value="IMIDAZOLONEPROPIONASE"/>
    <property type="match status" value="1"/>
</dbReference>
<protein>
    <submittedName>
        <fullName evidence="3">Amidohydrolase</fullName>
    </submittedName>
</protein>
<dbReference type="Proteomes" id="UP001207742">
    <property type="component" value="Unassembled WGS sequence"/>
</dbReference>
<dbReference type="Gene3D" id="2.30.40.10">
    <property type="entry name" value="Urease, subunit C, domain 1"/>
    <property type="match status" value="1"/>
</dbReference>
<dbReference type="Gene3D" id="3.20.20.140">
    <property type="entry name" value="Metal-dependent hydrolases"/>
    <property type="match status" value="1"/>
</dbReference>
<feature type="signal peptide" evidence="1">
    <location>
        <begin position="1"/>
        <end position="25"/>
    </location>
</feature>
<feature type="domain" description="Amidohydrolase 3" evidence="2">
    <location>
        <begin position="86"/>
        <end position="569"/>
    </location>
</feature>
<comment type="caution">
    <text evidence="3">The sequence shown here is derived from an EMBL/GenBank/DDBJ whole genome shotgun (WGS) entry which is preliminary data.</text>
</comment>
<sequence length="571" mass="62981">MKKTGYCARYLICTWLLLLFHSGYAQDTSALIFYTAGGKILTMTGNQPTYVESVVVQHGKITYAGSKAHALRYKKAHANMRPVQPGEVLMPAFIDAHGHVVQDATTADLTDLSPAPYGTVNDIPAIQQAIQDTIRKSPTDTAIIIGIGYDDSRLKELRHPTKTELDVISAAHPVYVAHVSGHMGVANSKLLHLLGFDIPGATVPGGVIVKDGDGKPLGLVMENAHIAVLLFIQKHSAAPDPAKVMQSLLRSEKKWFSYGITTLCEGRADPNAINLVRTANQQGLLSGDFIVVPDYDLNRYQLPALKPYYNKYDGHFKIGAIKFTFDGSPQGRSAWLSQPYLNPPLGELPGYAGHPIYHHDSAYQFVKSVFQLGMQVHIHCNGDSAIHEGLHLIDTLKDFVQKDMINVLIHSQVCRPDQVPLFKKYNVMPSWFPTHCYIWGAWHRDSILGPARAAHISPLKQGLDNQVLFTIHTDAPVTPPDLLTAVYSAVNRRTYKDNQVLGPDQVISAYEALKAITINSAIQWGEANTKGTIEVNKRADLVLLKGNPLTDDQRYIKIIATFKDGQKVYGK</sequence>